<name>A0A558RBX5_9SPHN</name>
<dbReference type="EMBL" id="VNIM01000005">
    <property type="protein sequence ID" value="TVV76925.1"/>
    <property type="molecule type" value="Genomic_DNA"/>
</dbReference>
<protein>
    <submittedName>
        <fullName evidence="2">Uncharacterized protein</fullName>
    </submittedName>
</protein>
<accession>A0A558RBX5</accession>
<keyword evidence="3" id="KW-1185">Reference proteome</keyword>
<evidence type="ECO:0000313" key="3">
    <source>
        <dbReference type="Proteomes" id="UP000318681"/>
    </source>
</evidence>
<evidence type="ECO:0000256" key="1">
    <source>
        <dbReference type="SAM" id="Phobius"/>
    </source>
</evidence>
<reference evidence="2 3" key="1">
    <citation type="submission" date="2019-07" db="EMBL/GenBank/DDBJ databases">
        <title>Sphingomonas solaris sp. nov., isolated from a solar panel from Boston, Massachusetts.</title>
        <authorList>
            <person name="Tanner K."/>
            <person name="Pascual J."/>
            <person name="Mancuso C."/>
            <person name="Pereto J."/>
            <person name="Khalil A."/>
            <person name="Vilanova C."/>
        </authorList>
    </citation>
    <scope>NUCLEOTIDE SEQUENCE [LARGE SCALE GENOMIC DNA]</scope>
    <source>
        <strain evidence="2 3">R4DWN</strain>
    </source>
</reference>
<dbReference type="OrthoDB" id="7580067at2"/>
<proteinExistence type="predicted"/>
<dbReference type="RefSeq" id="WP_145147780.1">
    <property type="nucleotide sequence ID" value="NZ_VNIM01000005.1"/>
</dbReference>
<evidence type="ECO:0000313" key="2">
    <source>
        <dbReference type="EMBL" id="TVV76925.1"/>
    </source>
</evidence>
<organism evidence="2 3">
    <name type="scientific">Alterirhizorhabdus solaris</name>
    <dbReference type="NCBI Taxonomy" id="2529389"/>
    <lineage>
        <taxon>Bacteria</taxon>
        <taxon>Pseudomonadati</taxon>
        <taxon>Pseudomonadota</taxon>
        <taxon>Alphaproteobacteria</taxon>
        <taxon>Sphingomonadales</taxon>
        <taxon>Rhizorhabdaceae</taxon>
        <taxon>Alterirhizorhabdus</taxon>
    </lineage>
</organism>
<feature type="transmembrane region" description="Helical" evidence="1">
    <location>
        <begin position="47"/>
        <end position="66"/>
    </location>
</feature>
<keyword evidence="1" id="KW-0472">Membrane</keyword>
<gene>
    <name evidence="2" type="ORF">FOY91_02440</name>
</gene>
<keyword evidence="1" id="KW-0812">Transmembrane</keyword>
<dbReference type="AlphaFoldDB" id="A0A558RBX5"/>
<sequence length="68" mass="7192">MSQLNLSIYNATRDNPGGPLVLMEDTSDAGIIQPILDDDGRMTLGSAIGQIIAFVILGGSFAYCAYIL</sequence>
<dbReference type="Proteomes" id="UP000318681">
    <property type="component" value="Unassembled WGS sequence"/>
</dbReference>
<comment type="caution">
    <text evidence="2">The sequence shown here is derived from an EMBL/GenBank/DDBJ whole genome shotgun (WGS) entry which is preliminary data.</text>
</comment>
<keyword evidence="1" id="KW-1133">Transmembrane helix</keyword>